<dbReference type="EMBL" id="RXOF01000008">
    <property type="protein sequence ID" value="RTQ48917.1"/>
    <property type="molecule type" value="Genomic_DNA"/>
</dbReference>
<comment type="caution">
    <text evidence="2">The sequence shown here is derived from an EMBL/GenBank/DDBJ whole genome shotgun (WGS) entry which is preliminary data.</text>
</comment>
<keyword evidence="3" id="KW-1185">Reference proteome</keyword>
<protein>
    <recommendedName>
        <fullName evidence="4">DUF3575 domain-containing protein</fullName>
    </recommendedName>
</protein>
<organism evidence="2 3">
    <name type="scientific">Hymenobacter gummosus</name>
    <dbReference type="NCBI Taxonomy" id="1776032"/>
    <lineage>
        <taxon>Bacteria</taxon>
        <taxon>Pseudomonadati</taxon>
        <taxon>Bacteroidota</taxon>
        <taxon>Cytophagia</taxon>
        <taxon>Cytophagales</taxon>
        <taxon>Hymenobacteraceae</taxon>
        <taxon>Hymenobacter</taxon>
    </lineage>
</organism>
<reference evidence="2 3" key="1">
    <citation type="submission" date="2018-12" db="EMBL/GenBank/DDBJ databases">
        <title>Hymenobacter gummosus sp. nov., isolated from a spring.</title>
        <authorList>
            <person name="Nie L."/>
        </authorList>
    </citation>
    <scope>NUCLEOTIDE SEQUENCE [LARGE SCALE GENOMIC DNA]</scope>
    <source>
        <strain evidence="2 3">KCTC 52166</strain>
    </source>
</reference>
<sequence>MKPYLLPALALLPYLTHAQAPTTTAPAPDSYRAAVGVLGSYRTAGLLGEVRATRRLGLKLAAVRQSDGTVAGEYSAAGIGQLTYFLPSRLPWLEPTVGLGGIYSAYHWQQRGGHGTLQDLNVGGSFGANVRFHRRLRTGLLVFGANGFRAGYDEAAGTMRKTGRRLLVLPALTLEVLL</sequence>
<feature type="chain" id="PRO_5019485566" description="DUF3575 domain-containing protein" evidence="1">
    <location>
        <begin position="21"/>
        <end position="178"/>
    </location>
</feature>
<feature type="signal peptide" evidence="1">
    <location>
        <begin position="1"/>
        <end position="20"/>
    </location>
</feature>
<dbReference type="OrthoDB" id="880944at2"/>
<dbReference type="RefSeq" id="WP_126693993.1">
    <property type="nucleotide sequence ID" value="NZ_RXOF01000008.1"/>
</dbReference>
<dbReference type="AlphaFoldDB" id="A0A431U1G5"/>
<keyword evidence="1" id="KW-0732">Signal</keyword>
<gene>
    <name evidence="2" type="ORF">EJV47_15085</name>
</gene>
<evidence type="ECO:0000313" key="2">
    <source>
        <dbReference type="EMBL" id="RTQ48917.1"/>
    </source>
</evidence>
<evidence type="ECO:0008006" key="4">
    <source>
        <dbReference type="Google" id="ProtNLM"/>
    </source>
</evidence>
<accession>A0A431U1G5</accession>
<name>A0A431U1G5_9BACT</name>
<evidence type="ECO:0000313" key="3">
    <source>
        <dbReference type="Proteomes" id="UP000282184"/>
    </source>
</evidence>
<evidence type="ECO:0000256" key="1">
    <source>
        <dbReference type="SAM" id="SignalP"/>
    </source>
</evidence>
<proteinExistence type="predicted"/>
<dbReference type="Proteomes" id="UP000282184">
    <property type="component" value="Unassembled WGS sequence"/>
</dbReference>